<keyword evidence="14 22" id="KW-1133">Transmembrane helix</keyword>
<keyword evidence="18 19" id="KW-0472">Membrane</keyword>
<feature type="binding site" description="axial binding residue" evidence="20">
    <location>
        <position position="268"/>
    </location>
    <ligand>
        <name>heme c</name>
        <dbReference type="ChEBI" id="CHEBI:61717"/>
        <label>1</label>
    </ligand>
    <ligandPart>
        <name>Fe</name>
        <dbReference type="ChEBI" id="CHEBI:18248"/>
    </ligandPart>
</feature>
<evidence type="ECO:0000256" key="5">
    <source>
        <dbReference type="ARBA" id="ARBA00022475"/>
    </source>
</evidence>
<evidence type="ECO:0000256" key="20">
    <source>
        <dbReference type="PIRSR" id="PIRSR000006-1"/>
    </source>
</evidence>
<evidence type="ECO:0000259" key="23">
    <source>
        <dbReference type="PROSITE" id="PS51007"/>
    </source>
</evidence>
<evidence type="ECO:0000256" key="1">
    <source>
        <dbReference type="ARBA" id="ARBA00004533"/>
    </source>
</evidence>
<sequence length="292" mass="32392">MTDGWSWYVIILVVGNIVGVAWLLFATSQSNGKDEESTTGHVWDETLQEYNNPLPKWWLWLFVITIGMAIIYLYWYPGLGNYKGALKWTQMSQFEEAREDMIDRQKVAFEKFADLELTDLAKNEKAMGTASRLFSNNCASCHGSAAQGAKGFPNLTDNDWLYGNSPEQIEHSIVKGRAGVMPKLGLSDVQIVQVSNYVLTLSGREAEADAEEAKKGEALFATCIACHGPDAKGMHALGAPNLTDDIWLHGSELADIQDVIREGRQGQMPAHENLLTKAETRLLTAYVMSLSK</sequence>
<dbReference type="UniPathway" id="UPA00705"/>
<feature type="binding site" description="covalent" evidence="21">
    <location>
        <position position="223"/>
    </location>
    <ligand>
        <name>heme c</name>
        <dbReference type="ChEBI" id="CHEBI:61717"/>
        <label>2</label>
    </ligand>
</feature>
<dbReference type="GO" id="GO:0006119">
    <property type="term" value="P:oxidative phosphorylation"/>
    <property type="evidence" value="ECO:0007669"/>
    <property type="project" value="UniProtKB-UniPathway"/>
</dbReference>
<evidence type="ECO:0000256" key="16">
    <source>
        <dbReference type="ARBA" id="ARBA00023004"/>
    </source>
</evidence>
<dbReference type="InterPro" id="IPR038414">
    <property type="entry name" value="CcoP_N_sf"/>
</dbReference>
<name>A0A317CDY4_9GAMM</name>
<evidence type="ECO:0000313" key="25">
    <source>
        <dbReference type="Proteomes" id="UP000245539"/>
    </source>
</evidence>
<comment type="subcellular location">
    <subcellularLocation>
        <location evidence="1 19">Cell inner membrane</location>
    </subcellularLocation>
</comment>
<dbReference type="InterPro" id="IPR009056">
    <property type="entry name" value="Cyt_c-like_dom"/>
</dbReference>
<dbReference type="Pfam" id="PF13442">
    <property type="entry name" value="Cytochrome_CBB3"/>
    <property type="match status" value="2"/>
</dbReference>
<keyword evidence="5 19" id="KW-1003">Cell membrane</keyword>
<evidence type="ECO:0000313" key="24">
    <source>
        <dbReference type="EMBL" id="PWQ96587.1"/>
    </source>
</evidence>
<dbReference type="GO" id="GO:0020037">
    <property type="term" value="F:heme binding"/>
    <property type="evidence" value="ECO:0007669"/>
    <property type="project" value="InterPro"/>
</dbReference>
<feature type="transmembrane region" description="Helical" evidence="22">
    <location>
        <begin position="7"/>
        <end position="25"/>
    </location>
</feature>
<protein>
    <recommendedName>
        <fullName evidence="19">Cbb3-type cytochrome c oxidase subunit</fullName>
    </recommendedName>
</protein>
<feature type="transmembrane region" description="Helical" evidence="22">
    <location>
        <begin position="57"/>
        <end position="76"/>
    </location>
</feature>
<feature type="binding site" description="axial binding residue" evidence="20">
    <location>
        <position position="227"/>
    </location>
    <ligand>
        <name>heme c</name>
        <dbReference type="ChEBI" id="CHEBI:61717"/>
        <label>2</label>
    </ligand>
    <ligandPart>
        <name>Fe</name>
        <dbReference type="ChEBI" id="CHEBI:18248"/>
    </ligandPart>
</feature>
<feature type="binding site" description="axial binding residue" evidence="20">
    <location>
        <position position="142"/>
    </location>
    <ligand>
        <name>heme c</name>
        <dbReference type="ChEBI" id="CHEBI:61717"/>
        <label>1</label>
    </ligand>
    <ligandPart>
        <name>Fe</name>
        <dbReference type="ChEBI" id="CHEBI:18248"/>
    </ligandPart>
</feature>
<feature type="binding site" description="covalent" evidence="21">
    <location>
        <position position="141"/>
    </location>
    <ligand>
        <name>heme c</name>
        <dbReference type="ChEBI" id="CHEBI:61717"/>
        <label>1</label>
    </ligand>
</feature>
<comment type="function">
    <text evidence="19">C-type cytochrome. Part of the cbb3-type cytochrome c oxidase complex.</text>
</comment>
<evidence type="ECO:0000256" key="9">
    <source>
        <dbReference type="ARBA" id="ARBA00022692"/>
    </source>
</evidence>
<dbReference type="PANTHER" id="PTHR33751:SF1">
    <property type="entry name" value="CBB3-TYPE CYTOCHROME C OXIDASE SUBUNIT FIXP"/>
    <property type="match status" value="1"/>
</dbReference>
<keyword evidence="10 19" id="KW-0479">Metal-binding</keyword>
<keyword evidence="6 19" id="KW-0997">Cell inner membrane</keyword>
<evidence type="ECO:0000256" key="8">
    <source>
        <dbReference type="ARBA" id="ARBA00022660"/>
    </source>
</evidence>
<dbReference type="NCBIfam" id="TIGR00782">
    <property type="entry name" value="ccoP"/>
    <property type="match status" value="1"/>
</dbReference>
<evidence type="ECO:0000256" key="11">
    <source>
        <dbReference type="ARBA" id="ARBA00022737"/>
    </source>
</evidence>
<comment type="cofactor">
    <cofactor evidence="19 21">
        <name>heme c</name>
        <dbReference type="ChEBI" id="CHEBI:61717"/>
    </cofactor>
    <text evidence="19 21">Binds 2 heme C groups per subunit.</text>
</comment>
<keyword evidence="17 19" id="KW-0406">Ion transport</keyword>
<evidence type="ECO:0000256" key="2">
    <source>
        <dbReference type="ARBA" id="ARBA00004673"/>
    </source>
</evidence>
<keyword evidence="8 19" id="KW-0679">Respiratory chain</keyword>
<feature type="binding site" description="axial binding residue" evidence="20">
    <location>
        <position position="181"/>
    </location>
    <ligand>
        <name>heme c</name>
        <dbReference type="ChEBI" id="CHEBI:61717"/>
        <label>2</label>
    </ligand>
    <ligandPart>
        <name>Fe</name>
        <dbReference type="ChEBI" id="CHEBI:18248"/>
    </ligandPart>
</feature>
<dbReference type="Gene3D" id="6.10.280.130">
    <property type="match status" value="1"/>
</dbReference>
<dbReference type="InterPro" id="IPR032858">
    <property type="entry name" value="CcoP_N"/>
</dbReference>
<keyword evidence="12 19" id="KW-0375">Hydrogen ion transport</keyword>
<evidence type="ECO:0000256" key="14">
    <source>
        <dbReference type="ARBA" id="ARBA00022989"/>
    </source>
</evidence>
<feature type="domain" description="Cytochrome c" evidence="23">
    <location>
        <begin position="211"/>
        <end position="291"/>
    </location>
</feature>
<evidence type="ECO:0000256" key="22">
    <source>
        <dbReference type="SAM" id="Phobius"/>
    </source>
</evidence>
<dbReference type="PANTHER" id="PTHR33751">
    <property type="entry name" value="CBB3-TYPE CYTOCHROME C OXIDASE SUBUNIT FIXP"/>
    <property type="match status" value="1"/>
</dbReference>
<keyword evidence="25" id="KW-1185">Reference proteome</keyword>
<evidence type="ECO:0000256" key="6">
    <source>
        <dbReference type="ARBA" id="ARBA00022519"/>
    </source>
</evidence>
<dbReference type="GO" id="GO:0046872">
    <property type="term" value="F:metal ion binding"/>
    <property type="evidence" value="ECO:0007669"/>
    <property type="project" value="UniProtKB-KW"/>
</dbReference>
<feature type="domain" description="Cytochrome c" evidence="23">
    <location>
        <begin position="125"/>
        <end position="202"/>
    </location>
</feature>
<evidence type="ECO:0000256" key="10">
    <source>
        <dbReference type="ARBA" id="ARBA00022723"/>
    </source>
</evidence>
<dbReference type="AlphaFoldDB" id="A0A317CDY4"/>
<comment type="subunit">
    <text evidence="19">Component of the cbb3-type cytochrome c oxidase.</text>
</comment>
<dbReference type="OrthoDB" id="9811281at2"/>
<evidence type="ECO:0000256" key="15">
    <source>
        <dbReference type="ARBA" id="ARBA00023002"/>
    </source>
</evidence>
<dbReference type="Pfam" id="PF14715">
    <property type="entry name" value="FixP_N"/>
    <property type="match status" value="1"/>
</dbReference>
<evidence type="ECO:0000256" key="17">
    <source>
        <dbReference type="ARBA" id="ARBA00023065"/>
    </source>
</evidence>
<comment type="pathway">
    <text evidence="2 19">Energy metabolism; oxidative phosphorylation.</text>
</comment>
<dbReference type="RefSeq" id="WP_109837978.1">
    <property type="nucleotide sequence ID" value="NZ_QGKM01000036.1"/>
</dbReference>
<comment type="similarity">
    <text evidence="3 19">Belongs to the CcoP / FixP family.</text>
</comment>
<dbReference type="GO" id="GO:1902600">
    <property type="term" value="P:proton transmembrane transport"/>
    <property type="evidence" value="ECO:0007669"/>
    <property type="project" value="UniProtKB-KW"/>
</dbReference>
<keyword evidence="9 22" id="KW-0812">Transmembrane</keyword>
<dbReference type="GO" id="GO:0009055">
    <property type="term" value="F:electron transfer activity"/>
    <property type="evidence" value="ECO:0007669"/>
    <property type="project" value="InterPro"/>
</dbReference>
<dbReference type="Proteomes" id="UP000245539">
    <property type="component" value="Unassembled WGS sequence"/>
</dbReference>
<gene>
    <name evidence="24" type="primary">ccoP</name>
    <name evidence="24" type="ORF">DKW60_12450</name>
</gene>
<dbReference type="PROSITE" id="PS51007">
    <property type="entry name" value="CYTC"/>
    <property type="match status" value="2"/>
</dbReference>
<evidence type="ECO:0000256" key="19">
    <source>
        <dbReference type="PIRNR" id="PIRNR000006"/>
    </source>
</evidence>
<feature type="binding site" description="covalent" evidence="21">
    <location>
        <position position="226"/>
    </location>
    <ligand>
        <name>heme c</name>
        <dbReference type="ChEBI" id="CHEBI:61717"/>
        <label>2</label>
    </ligand>
</feature>
<keyword evidence="11" id="KW-0677">Repeat</keyword>
<evidence type="ECO:0000256" key="7">
    <source>
        <dbReference type="ARBA" id="ARBA00022617"/>
    </source>
</evidence>
<reference evidence="24 25" key="1">
    <citation type="submission" date="2018-05" db="EMBL/GenBank/DDBJ databases">
        <title>Leucothrix arctica sp. nov., isolated from Arctic seawater.</title>
        <authorList>
            <person name="Choi A."/>
            <person name="Baek K."/>
        </authorList>
    </citation>
    <scope>NUCLEOTIDE SEQUENCE [LARGE SCALE GENOMIC DNA]</scope>
    <source>
        <strain evidence="24 25">JCM 18388</strain>
    </source>
</reference>
<dbReference type="GO" id="GO:0016491">
    <property type="term" value="F:oxidoreductase activity"/>
    <property type="evidence" value="ECO:0007669"/>
    <property type="project" value="UniProtKB-KW"/>
</dbReference>
<keyword evidence="7 19" id="KW-0349">Heme</keyword>
<accession>A0A317CDY4</accession>
<dbReference type="InterPro" id="IPR036909">
    <property type="entry name" value="Cyt_c-like_dom_sf"/>
</dbReference>
<dbReference type="InterPro" id="IPR004678">
    <property type="entry name" value="Cyt_c_oxidase_cbb3_su3"/>
</dbReference>
<proteinExistence type="inferred from homology"/>
<evidence type="ECO:0000256" key="3">
    <source>
        <dbReference type="ARBA" id="ARBA00006113"/>
    </source>
</evidence>
<dbReference type="PIRSF" id="PIRSF000006">
    <property type="entry name" value="Cbb3-Cox_fixP"/>
    <property type="match status" value="1"/>
</dbReference>
<dbReference type="EMBL" id="QGKM01000036">
    <property type="protein sequence ID" value="PWQ96587.1"/>
    <property type="molecule type" value="Genomic_DNA"/>
</dbReference>
<dbReference type="Gene3D" id="1.10.760.10">
    <property type="entry name" value="Cytochrome c-like domain"/>
    <property type="match status" value="2"/>
</dbReference>
<evidence type="ECO:0000256" key="12">
    <source>
        <dbReference type="ARBA" id="ARBA00022781"/>
    </source>
</evidence>
<evidence type="ECO:0000256" key="4">
    <source>
        <dbReference type="ARBA" id="ARBA00022448"/>
    </source>
</evidence>
<evidence type="ECO:0000256" key="13">
    <source>
        <dbReference type="ARBA" id="ARBA00022982"/>
    </source>
</evidence>
<dbReference type="GO" id="GO:0005886">
    <property type="term" value="C:plasma membrane"/>
    <property type="evidence" value="ECO:0007669"/>
    <property type="project" value="UniProtKB-SubCell"/>
</dbReference>
<feature type="binding site" description="covalent" evidence="21">
    <location>
        <position position="138"/>
    </location>
    <ligand>
        <name>heme c</name>
        <dbReference type="ChEBI" id="CHEBI:61717"/>
        <label>1</label>
    </ligand>
</feature>
<dbReference type="InterPro" id="IPR050597">
    <property type="entry name" value="Cytochrome_c_Oxidase_Subunit"/>
</dbReference>
<evidence type="ECO:0000256" key="18">
    <source>
        <dbReference type="ARBA" id="ARBA00023136"/>
    </source>
</evidence>
<organism evidence="24 25">
    <name type="scientific">Leucothrix pacifica</name>
    <dbReference type="NCBI Taxonomy" id="1247513"/>
    <lineage>
        <taxon>Bacteria</taxon>
        <taxon>Pseudomonadati</taxon>
        <taxon>Pseudomonadota</taxon>
        <taxon>Gammaproteobacteria</taxon>
        <taxon>Thiotrichales</taxon>
        <taxon>Thiotrichaceae</taxon>
        <taxon>Leucothrix</taxon>
    </lineage>
</organism>
<keyword evidence="4 19" id="KW-0813">Transport</keyword>
<comment type="caution">
    <text evidence="24">The sequence shown here is derived from an EMBL/GenBank/DDBJ whole genome shotgun (WGS) entry which is preliminary data.</text>
</comment>
<keyword evidence="16 19" id="KW-0408">Iron</keyword>
<keyword evidence="15 19" id="KW-0560">Oxidoreductase</keyword>
<dbReference type="SUPFAM" id="SSF46626">
    <property type="entry name" value="Cytochrome c"/>
    <property type="match status" value="2"/>
</dbReference>
<keyword evidence="13 19" id="KW-0249">Electron transport</keyword>
<evidence type="ECO:0000256" key="21">
    <source>
        <dbReference type="PIRSR" id="PIRSR000006-2"/>
    </source>
</evidence>